<proteinExistence type="predicted"/>
<feature type="active site" description="Charge relay system" evidence="5">
    <location>
        <position position="184"/>
    </location>
</feature>
<dbReference type="OrthoDB" id="2363873at2759"/>
<dbReference type="PIRSF" id="PIRSF018169">
    <property type="entry name" value="PAF_acetylhydrolase"/>
    <property type="match status" value="1"/>
</dbReference>
<keyword evidence="8" id="KW-1185">Reference proteome</keyword>
<evidence type="ECO:0000256" key="3">
    <source>
        <dbReference type="ARBA" id="ARBA00022963"/>
    </source>
</evidence>
<sequence length="315" mass="35761">MERFFRINIGCQKPLSESKQRFPVVIFSHGLSACRYFYTIFCSSLASHGYIIAAIEHRDRSACWTYKLYTNGTSSNLVEKPILLRKLAPNEDEFKIRNQQLHMRTAECIKLFHVLEELNLGHCAPVGSQQMGSKIILSLQFDWSQFKDRLDMNRTAIIGHSFGGATAIATSAVSADFAATVVLDGWMMPIEKELYPRSLQPTLFLNAEQFQWASNVDLMYKLGNNSARNIILTLKETAHQAFTDFPFLLPNFLTRRFGFTGKIDPIICMEAVVSLTLQFLKQNFDGEENGLDSIISRYSNFIVEGTTLELNMPLT</sequence>
<evidence type="ECO:0000256" key="5">
    <source>
        <dbReference type="PIRSR" id="PIRSR018169-1"/>
    </source>
</evidence>
<keyword evidence="3" id="KW-0442">Lipid degradation</keyword>
<dbReference type="STRING" id="318479.A0A0N4UDJ0"/>
<evidence type="ECO:0000256" key="4">
    <source>
        <dbReference type="ARBA" id="ARBA00023098"/>
    </source>
</evidence>
<evidence type="ECO:0000313" key="9">
    <source>
        <dbReference type="WBParaSite" id="DME_0000540501-mRNA-1"/>
    </source>
</evidence>
<dbReference type="WBParaSite" id="DME_0000540501-mRNA-1">
    <property type="protein sequence ID" value="DME_0000540501-mRNA-1"/>
    <property type="gene ID" value="DME_0000540501"/>
</dbReference>
<dbReference type="GO" id="GO:0003847">
    <property type="term" value="F:1-alkyl-2-acetylglycerophosphocholine esterase activity"/>
    <property type="evidence" value="ECO:0007669"/>
    <property type="project" value="UniProtKB-EC"/>
</dbReference>
<dbReference type="Gene3D" id="3.40.50.1820">
    <property type="entry name" value="alpha/beta hydrolase"/>
    <property type="match status" value="1"/>
</dbReference>
<keyword evidence="4" id="KW-0443">Lipid metabolism</keyword>
<dbReference type="GO" id="GO:0016042">
    <property type="term" value="P:lipid catabolic process"/>
    <property type="evidence" value="ECO:0007669"/>
    <property type="project" value="UniProtKB-KW"/>
</dbReference>
<keyword evidence="2" id="KW-0378">Hydrolase</keyword>
<evidence type="ECO:0000256" key="2">
    <source>
        <dbReference type="ARBA" id="ARBA00022801"/>
    </source>
</evidence>
<reference evidence="6 8" key="2">
    <citation type="submission" date="2018-11" db="EMBL/GenBank/DDBJ databases">
        <authorList>
            <consortium name="Pathogen Informatics"/>
        </authorList>
    </citation>
    <scope>NUCLEOTIDE SEQUENCE [LARGE SCALE GENOMIC DNA]</scope>
</reference>
<feature type="active site" description="Nucleophile" evidence="5">
    <location>
        <position position="161"/>
    </location>
</feature>
<reference evidence="9" key="1">
    <citation type="submission" date="2017-02" db="UniProtKB">
        <authorList>
            <consortium name="WormBaseParasite"/>
        </authorList>
    </citation>
    <scope>IDENTIFICATION</scope>
</reference>
<dbReference type="Proteomes" id="UP000274756">
    <property type="component" value="Unassembled WGS sequence"/>
</dbReference>
<dbReference type="EMBL" id="UYYG01001178">
    <property type="protein sequence ID" value="VDN59231.1"/>
    <property type="molecule type" value="Genomic_DNA"/>
</dbReference>
<dbReference type="Pfam" id="PF03403">
    <property type="entry name" value="PAF-AH_p_II"/>
    <property type="match status" value="1"/>
</dbReference>
<dbReference type="PANTHER" id="PTHR10272">
    <property type="entry name" value="PLATELET-ACTIVATING FACTOR ACETYLHYDROLASE"/>
    <property type="match status" value="1"/>
</dbReference>
<evidence type="ECO:0000313" key="8">
    <source>
        <dbReference type="Proteomes" id="UP000274756"/>
    </source>
</evidence>
<dbReference type="Proteomes" id="UP000038040">
    <property type="component" value="Unplaced"/>
</dbReference>
<dbReference type="PROSITE" id="PS51257">
    <property type="entry name" value="PROKAR_LIPOPROTEIN"/>
    <property type="match status" value="1"/>
</dbReference>
<accession>A0A0N4UDJ0</accession>
<gene>
    <name evidence="6" type="ORF">DME_LOCUS9204</name>
</gene>
<dbReference type="AlphaFoldDB" id="A0A0N4UDJ0"/>
<name>A0A0N4UDJ0_DRAME</name>
<evidence type="ECO:0000256" key="1">
    <source>
        <dbReference type="ARBA" id="ARBA00013201"/>
    </source>
</evidence>
<evidence type="ECO:0000313" key="6">
    <source>
        <dbReference type="EMBL" id="VDN59231.1"/>
    </source>
</evidence>
<dbReference type="EC" id="3.1.1.47" evidence="1"/>
<dbReference type="InterPro" id="IPR016715">
    <property type="entry name" value="PAF_acetylhydro_eukaryote"/>
</dbReference>
<dbReference type="InterPro" id="IPR029058">
    <property type="entry name" value="AB_hydrolase_fold"/>
</dbReference>
<feature type="active site" description="Charge relay system" evidence="5">
    <location>
        <position position="239"/>
    </location>
</feature>
<evidence type="ECO:0000313" key="7">
    <source>
        <dbReference type="Proteomes" id="UP000038040"/>
    </source>
</evidence>
<protein>
    <recommendedName>
        <fullName evidence="1">1-alkyl-2-acetylglycerophosphocholine esterase</fullName>
        <ecNumber evidence="1">3.1.1.47</ecNumber>
    </recommendedName>
</protein>
<dbReference type="SUPFAM" id="SSF53474">
    <property type="entry name" value="alpha/beta-Hydrolases"/>
    <property type="match status" value="1"/>
</dbReference>
<organism evidence="7 9">
    <name type="scientific">Dracunculus medinensis</name>
    <name type="common">Guinea worm</name>
    <dbReference type="NCBI Taxonomy" id="318479"/>
    <lineage>
        <taxon>Eukaryota</taxon>
        <taxon>Metazoa</taxon>
        <taxon>Ecdysozoa</taxon>
        <taxon>Nematoda</taxon>
        <taxon>Chromadorea</taxon>
        <taxon>Rhabditida</taxon>
        <taxon>Spirurina</taxon>
        <taxon>Dracunculoidea</taxon>
        <taxon>Dracunculidae</taxon>
        <taxon>Dracunculus</taxon>
    </lineage>
</organism>
<dbReference type="PANTHER" id="PTHR10272:SF0">
    <property type="entry name" value="PLATELET-ACTIVATING FACTOR ACETYLHYDROLASE"/>
    <property type="match status" value="1"/>
</dbReference>